<dbReference type="EMBL" id="JAANBB010000230">
    <property type="protein sequence ID" value="KAF7546013.1"/>
    <property type="molecule type" value="Genomic_DNA"/>
</dbReference>
<keyword evidence="5" id="KW-1185">Reference proteome</keyword>
<dbReference type="AlphaFoldDB" id="A0A9P5H0Q1"/>
<dbReference type="SUPFAM" id="SSF48403">
    <property type="entry name" value="Ankyrin repeat"/>
    <property type="match status" value="1"/>
</dbReference>
<keyword evidence="2 3" id="KW-0040">ANK repeat</keyword>
<name>A0A9P5H0Q1_9HYPO</name>
<sequence>MTDEYGGRITLQAAAEEGHLETVEKLLAAGADVNAYAEHGQTALQAAAERGHLQIVEILLTSGADVNAAEHGQTALQVAAEGGYLEIVEKLLVAGADVNADAAEHGQTALQAASEGGYPEIVEKLLAAGADINAAAAVSFRGQTALQAAAEDGHLETVEKLLAAGADVNATATEHGQTALQAAAERGHLQIVEKLLVAGANFNAARYTGWATLQAAAGNFTNSEEVMELLLNRQGEDVKITKEVVKAAAGNSRSGKEVMELLLNRRGEDVKITEEVMKAAAGNSRSGKEVVELLLDRCKEDATIQHALTLTDTSLLLVLLEERFEDVTKEEYAWIIDLEEISYTRKEIAEILFERLVRLDFASAVQVLESLRTLGKLHKDRVDLQLGLAELQDASQKVLSSIIPGIQHIPEPRTDLLQHSLHISSLVIQFLCVSFLSYSQAHIGNIQPFFLDTPLQRIVLLGTDTSADVNLHLTASLIELTCLAGMTKGPVLVFDVVAPFVQRTEHFDVRAFPEDVLDTWGPGQLVCRAGYVESPLAIKIGGGYICPSHESNEKYHWDRILPPTASSSLDLRSEIVIGSLVTVNASCNNDVEQCWNASMRQFHDVGAHRSFYEATETQIGLQGGPDYLAMTANRVWQKRRGKTIKAWNLERGDNMLIPFLNFYWGVRVSFCTGVAQRVPLTELVADVLPAFAKTFTSEKMKKWWDDLVTNHSVIERFRGAHPSLQPLQDWLGSLSEELHSFIHKLIRQVLETLEDTGLSPDGTYFSVAWPWDDSVTQGFRIHIDDCMSQPESDLAKQDLLARNGGELPGKYGPVDSVPRRNLFLSQIG</sequence>
<reference evidence="4" key="1">
    <citation type="submission" date="2020-03" db="EMBL/GenBank/DDBJ databases">
        <title>Draft Genome Sequence of Cylindrodendrum hubeiense.</title>
        <authorList>
            <person name="Buettner E."/>
            <person name="Kellner H."/>
        </authorList>
    </citation>
    <scope>NUCLEOTIDE SEQUENCE</scope>
    <source>
        <strain evidence="4">IHI 201604</strain>
    </source>
</reference>
<feature type="repeat" description="ANK" evidence="3">
    <location>
        <begin position="71"/>
        <end position="103"/>
    </location>
</feature>
<organism evidence="4 5">
    <name type="scientific">Cylindrodendrum hubeiense</name>
    <dbReference type="NCBI Taxonomy" id="595255"/>
    <lineage>
        <taxon>Eukaryota</taxon>
        <taxon>Fungi</taxon>
        <taxon>Dikarya</taxon>
        <taxon>Ascomycota</taxon>
        <taxon>Pezizomycotina</taxon>
        <taxon>Sordariomycetes</taxon>
        <taxon>Hypocreomycetidae</taxon>
        <taxon>Hypocreales</taxon>
        <taxon>Nectriaceae</taxon>
        <taxon>Cylindrodendrum</taxon>
    </lineage>
</organism>
<evidence type="ECO:0000256" key="3">
    <source>
        <dbReference type="PROSITE-ProRule" id="PRU00023"/>
    </source>
</evidence>
<dbReference type="InterPro" id="IPR002110">
    <property type="entry name" value="Ankyrin_rpt"/>
</dbReference>
<evidence type="ECO:0000313" key="5">
    <source>
        <dbReference type="Proteomes" id="UP000722485"/>
    </source>
</evidence>
<dbReference type="PANTHER" id="PTHR24171:SF9">
    <property type="entry name" value="ANKYRIN REPEAT DOMAIN-CONTAINING PROTEIN 39"/>
    <property type="match status" value="1"/>
</dbReference>
<feature type="repeat" description="ANK" evidence="3">
    <location>
        <begin position="39"/>
        <end position="71"/>
    </location>
</feature>
<evidence type="ECO:0000256" key="2">
    <source>
        <dbReference type="ARBA" id="ARBA00023043"/>
    </source>
</evidence>
<dbReference type="PANTHER" id="PTHR24171">
    <property type="entry name" value="ANKYRIN REPEAT DOMAIN-CONTAINING PROTEIN 39-RELATED"/>
    <property type="match status" value="1"/>
</dbReference>
<dbReference type="OrthoDB" id="428577at2759"/>
<dbReference type="InterPro" id="IPR055530">
    <property type="entry name" value="DUF7104"/>
</dbReference>
<dbReference type="Proteomes" id="UP000722485">
    <property type="component" value="Unassembled WGS sequence"/>
</dbReference>
<accession>A0A9P5H0Q1</accession>
<comment type="caution">
    <text evidence="4">The sequence shown here is derived from an EMBL/GenBank/DDBJ whole genome shotgun (WGS) entry which is preliminary data.</text>
</comment>
<proteinExistence type="predicted"/>
<dbReference type="Pfam" id="PF12796">
    <property type="entry name" value="Ank_2"/>
    <property type="match status" value="2"/>
</dbReference>
<evidence type="ECO:0000313" key="4">
    <source>
        <dbReference type="EMBL" id="KAF7546013.1"/>
    </source>
</evidence>
<dbReference type="Pfam" id="PF23397">
    <property type="entry name" value="DUF7104"/>
    <property type="match status" value="2"/>
</dbReference>
<evidence type="ECO:0000256" key="1">
    <source>
        <dbReference type="ARBA" id="ARBA00022737"/>
    </source>
</evidence>
<dbReference type="PRINTS" id="PR01415">
    <property type="entry name" value="ANKYRIN"/>
</dbReference>
<feature type="repeat" description="ANK" evidence="3">
    <location>
        <begin position="105"/>
        <end position="137"/>
    </location>
</feature>
<dbReference type="PROSITE" id="PS50088">
    <property type="entry name" value="ANK_REPEAT"/>
    <property type="match status" value="6"/>
</dbReference>
<dbReference type="SMART" id="SM00248">
    <property type="entry name" value="ANK"/>
    <property type="match status" value="7"/>
</dbReference>
<feature type="repeat" description="ANK" evidence="3">
    <location>
        <begin position="141"/>
        <end position="173"/>
    </location>
</feature>
<dbReference type="PROSITE" id="PS50297">
    <property type="entry name" value="ANK_REP_REGION"/>
    <property type="match status" value="6"/>
</dbReference>
<dbReference type="Gene3D" id="1.20.5.340">
    <property type="match status" value="2"/>
</dbReference>
<protein>
    <submittedName>
        <fullName evidence="4">Uncharacterized protein</fullName>
    </submittedName>
</protein>
<feature type="repeat" description="ANK" evidence="3">
    <location>
        <begin position="175"/>
        <end position="207"/>
    </location>
</feature>
<dbReference type="Pfam" id="PF00023">
    <property type="entry name" value="Ank"/>
    <property type="match status" value="1"/>
</dbReference>
<gene>
    <name evidence="4" type="ORF">G7Z17_g8730</name>
</gene>
<dbReference type="Gene3D" id="1.25.40.20">
    <property type="entry name" value="Ankyrin repeat-containing domain"/>
    <property type="match status" value="2"/>
</dbReference>
<dbReference type="InterPro" id="IPR036770">
    <property type="entry name" value="Ankyrin_rpt-contain_sf"/>
</dbReference>
<keyword evidence="1" id="KW-0677">Repeat</keyword>
<feature type="repeat" description="ANK" evidence="3">
    <location>
        <begin position="6"/>
        <end position="38"/>
    </location>
</feature>